<keyword evidence="4" id="KW-0997">Cell inner membrane</keyword>
<comment type="subcellular location">
    <subcellularLocation>
        <location evidence="4">Cell inner membrane</location>
        <topology evidence="4">Single-pass membrane protein</topology>
        <orientation evidence="4">Cytoplasmic side</orientation>
    </subcellularLocation>
</comment>
<dbReference type="RefSeq" id="WP_013219271.1">
    <property type="nucleotide sequence ID" value="NC_014315.1"/>
</dbReference>
<evidence type="ECO:0000256" key="4">
    <source>
        <dbReference type="HAMAP-Rule" id="MF_00994"/>
    </source>
</evidence>
<dbReference type="InterPro" id="IPR051012">
    <property type="entry name" value="CellSynth/LPSAsmb/PSIAsmb"/>
</dbReference>
<gene>
    <name evidence="4" type="primary">lapB</name>
    <name evidence="6" type="ordered locus">Nwat_0186</name>
</gene>
<feature type="binding site" evidence="4">
    <location>
        <position position="360"/>
    </location>
    <ligand>
        <name>Fe cation</name>
        <dbReference type="ChEBI" id="CHEBI:24875"/>
    </ligand>
</feature>
<dbReference type="Pfam" id="PF18073">
    <property type="entry name" value="Zn_ribbon_LapB"/>
    <property type="match status" value="1"/>
</dbReference>
<dbReference type="Gene3D" id="1.25.40.10">
    <property type="entry name" value="Tetratricopeptide repeat domain"/>
    <property type="match status" value="2"/>
</dbReference>
<dbReference type="GO" id="GO:0005506">
    <property type="term" value="F:iron ion binding"/>
    <property type="evidence" value="ECO:0007669"/>
    <property type="project" value="UniProtKB-UniRule"/>
</dbReference>
<dbReference type="NCBIfam" id="NF008757">
    <property type="entry name" value="PRK11788.1-5"/>
    <property type="match status" value="1"/>
</dbReference>
<dbReference type="InterPro" id="IPR030865">
    <property type="entry name" value="LapB"/>
</dbReference>
<feature type="binding site" evidence="4">
    <location>
        <position position="374"/>
    </location>
    <ligand>
        <name>Fe cation</name>
        <dbReference type="ChEBI" id="CHEBI:24875"/>
    </ligand>
</feature>
<evidence type="ECO:0000256" key="3">
    <source>
        <dbReference type="ARBA" id="ARBA00022803"/>
    </source>
</evidence>
<dbReference type="Pfam" id="PF13181">
    <property type="entry name" value="TPR_8"/>
    <property type="match status" value="1"/>
</dbReference>
<dbReference type="STRING" id="105559.Nwat_0186"/>
<feature type="binding site" evidence="4">
    <location>
        <position position="357"/>
    </location>
    <ligand>
        <name>Fe cation</name>
        <dbReference type="ChEBI" id="CHEBI:24875"/>
    </ligand>
</feature>
<dbReference type="HOGENOM" id="CLU_059365_1_0_6"/>
<dbReference type="PANTHER" id="PTHR45586">
    <property type="entry name" value="TPR REPEAT-CONTAINING PROTEIN PA4667"/>
    <property type="match status" value="1"/>
</dbReference>
<dbReference type="Pfam" id="PF13176">
    <property type="entry name" value="TPR_7"/>
    <property type="match status" value="1"/>
</dbReference>
<keyword evidence="4" id="KW-1133">Transmembrane helix</keyword>
<keyword evidence="4" id="KW-1003">Cell membrane</keyword>
<evidence type="ECO:0000313" key="7">
    <source>
        <dbReference type="Proteomes" id="UP000000393"/>
    </source>
</evidence>
<dbReference type="eggNOG" id="COG2956">
    <property type="taxonomic scope" value="Bacteria"/>
</dbReference>
<keyword evidence="4" id="KW-0812">Transmembrane</keyword>
<dbReference type="Proteomes" id="UP000000393">
    <property type="component" value="Chromosome"/>
</dbReference>
<keyword evidence="2 4" id="KW-0677">Repeat</keyword>
<evidence type="ECO:0000256" key="1">
    <source>
        <dbReference type="ARBA" id="ARBA00022723"/>
    </source>
</evidence>
<dbReference type="SMART" id="SM00028">
    <property type="entry name" value="TPR"/>
    <property type="match status" value="4"/>
</dbReference>
<feature type="domain" description="LapB rubredoxin metal binding" evidence="5">
    <location>
        <begin position="355"/>
        <end position="382"/>
    </location>
</feature>
<dbReference type="InterPro" id="IPR011990">
    <property type="entry name" value="TPR-like_helical_dom_sf"/>
</dbReference>
<keyword evidence="4" id="KW-0408">Iron</keyword>
<keyword evidence="1 4" id="KW-0479">Metal-binding</keyword>
<dbReference type="HAMAP" id="MF_00994">
    <property type="entry name" value="LPS_assembly_LapB"/>
    <property type="match status" value="1"/>
</dbReference>
<evidence type="ECO:0000256" key="2">
    <source>
        <dbReference type="ARBA" id="ARBA00022737"/>
    </source>
</evidence>
<dbReference type="OrthoDB" id="507476at2"/>
<dbReference type="EMBL" id="CP002086">
    <property type="protein sequence ID" value="ADJ27159.1"/>
    <property type="molecule type" value="Genomic_DNA"/>
</dbReference>
<feature type="binding site" evidence="4">
    <location>
        <position position="371"/>
    </location>
    <ligand>
        <name>Fe cation</name>
        <dbReference type="ChEBI" id="CHEBI:24875"/>
    </ligand>
</feature>
<reference evidence="6 7" key="1">
    <citation type="submission" date="2010-06" db="EMBL/GenBank/DDBJ databases">
        <title>Complete sequence of chromosome of Nitrosococcus watsoni C-113.</title>
        <authorList>
            <consortium name="US DOE Joint Genome Institute"/>
            <person name="Lucas S."/>
            <person name="Copeland A."/>
            <person name="Lapidus A."/>
            <person name="Cheng J.-F."/>
            <person name="Bruce D."/>
            <person name="Goodwin L."/>
            <person name="Pitluck S."/>
            <person name="Malfatti S.A."/>
            <person name="Chain P.S.G."/>
            <person name="Land M."/>
            <person name="Hauser L."/>
            <person name="Kyrpides N."/>
            <person name="Ivanova N."/>
            <person name="Cambell M.A."/>
            <person name="Heidelberg J.F."/>
            <person name="Klotz M.G."/>
            <person name="Woyke T."/>
        </authorList>
    </citation>
    <scope>NUCLEOTIDE SEQUENCE [LARGE SCALE GENOMIC DNA]</scope>
    <source>
        <strain evidence="6 7">C-113</strain>
    </source>
</reference>
<accession>D8K8U9</accession>
<dbReference type="GO" id="GO:0009898">
    <property type="term" value="C:cytoplasmic side of plasma membrane"/>
    <property type="evidence" value="ECO:0007669"/>
    <property type="project" value="UniProtKB-UniRule"/>
</dbReference>
<evidence type="ECO:0000259" key="5">
    <source>
        <dbReference type="Pfam" id="PF18073"/>
    </source>
</evidence>
<dbReference type="SUPFAM" id="SSF48452">
    <property type="entry name" value="TPR-like"/>
    <property type="match status" value="2"/>
</dbReference>
<keyword evidence="7" id="KW-1185">Reference proteome</keyword>
<dbReference type="PANTHER" id="PTHR45586:SF1">
    <property type="entry name" value="LIPOPOLYSACCHARIDE ASSEMBLY PROTEIN B"/>
    <property type="match status" value="1"/>
</dbReference>
<dbReference type="AlphaFoldDB" id="D8K8U9"/>
<dbReference type="InterPro" id="IPR041166">
    <property type="entry name" value="Rubredoxin_2"/>
</dbReference>
<sequence length="387" mass="44246">MIEWLLLLLPVAAASGWLAGKRSAETVNAGSHSQLNSAYFAGLNHLLNEQPDKAIDTLLNVLEVDSDTVEPYLALGNLFRQRGEVDRAIRVHQNIIERPYLSSSQRGQALLELGLDYMRAGMLDRAESSFLEALKRRSHIGITLRQLLDLYQQEKNWYQAIAMAQKLREESGEATESMIAHFYCELAEQRWVQRQAAETTWFIKQALASDWRCVRATLLQSRLAIEKGDYKRAIRCLRQVERQDPDYLPEILKPLSECYRHLEGQDEFFFWLTEASERHPGCTSLILAKAAYLQQRGKQKEARYFLIEQLRVYPSVEALQQLLALGVPEDIEAASEPWSLIEEVASRLLKAKLNYVCGFCGFGGKYRYWQCPGCKRWGTVKPLALGT</sequence>
<evidence type="ECO:0000313" key="6">
    <source>
        <dbReference type="EMBL" id="ADJ27159.1"/>
    </source>
</evidence>
<protein>
    <recommendedName>
        <fullName evidence="4">Lipopolysaccharide assembly protein B</fullName>
    </recommendedName>
</protein>
<keyword evidence="4" id="KW-0472">Membrane</keyword>
<dbReference type="GO" id="GO:0046890">
    <property type="term" value="P:regulation of lipid biosynthetic process"/>
    <property type="evidence" value="ECO:0007669"/>
    <property type="project" value="UniProtKB-UniRule"/>
</dbReference>
<dbReference type="GO" id="GO:0008653">
    <property type="term" value="P:lipopolysaccharide metabolic process"/>
    <property type="evidence" value="ECO:0007669"/>
    <property type="project" value="InterPro"/>
</dbReference>
<name>D8K8U9_NITWC</name>
<dbReference type="KEGG" id="nwa:Nwat_0186"/>
<dbReference type="InterPro" id="IPR019734">
    <property type="entry name" value="TPR_rpt"/>
</dbReference>
<feature type="topological domain" description="Cytoplasmic" evidence="4">
    <location>
        <begin position="21"/>
        <end position="387"/>
    </location>
</feature>
<organism evidence="6 7">
    <name type="scientific">Nitrosococcus watsoni (strain C-113)</name>
    <dbReference type="NCBI Taxonomy" id="105559"/>
    <lineage>
        <taxon>Bacteria</taxon>
        <taxon>Pseudomonadati</taxon>
        <taxon>Pseudomonadota</taxon>
        <taxon>Gammaproteobacteria</taxon>
        <taxon>Chromatiales</taxon>
        <taxon>Chromatiaceae</taxon>
        <taxon>Nitrosococcus</taxon>
    </lineage>
</organism>
<comment type="similarity">
    <text evidence="4">Belongs to the LapB family.</text>
</comment>
<keyword evidence="3 4" id="KW-0802">TPR repeat</keyword>
<comment type="function">
    <text evidence="4">Modulates cellular lipopolysaccharide (LPS) levels by regulating LpxC, which is involved in lipid A biosynthesis. May act by modulating the proteolytic activity of FtsH towards LpxC. May also coordinate assembly of proteins involved in LPS synthesis at the plasma membrane.</text>
</comment>
<proteinExistence type="inferred from homology"/>